<evidence type="ECO:0000256" key="3">
    <source>
        <dbReference type="ARBA" id="ARBA00012517"/>
    </source>
</evidence>
<reference evidence="18" key="1">
    <citation type="submission" date="2019-03" db="EMBL/GenBank/DDBJ databases">
        <title>Improved annotation for the trematode Fasciola hepatica.</title>
        <authorList>
            <person name="Choi Y.-J."/>
            <person name="Martin J."/>
            <person name="Mitreva M."/>
        </authorList>
    </citation>
    <scope>NUCLEOTIDE SEQUENCE [LARGE SCALE GENOMIC DNA]</scope>
</reference>
<keyword evidence="14 16" id="KW-0472">Membrane</keyword>
<feature type="domain" description="HMA" evidence="17">
    <location>
        <begin position="84"/>
        <end position="150"/>
    </location>
</feature>
<keyword evidence="4" id="KW-0813">Transport</keyword>
<feature type="transmembrane region" description="Helical" evidence="16">
    <location>
        <begin position="575"/>
        <end position="600"/>
    </location>
</feature>
<dbReference type="FunFam" id="2.70.150.10:FF:000002">
    <property type="entry name" value="Copper-transporting ATPase 1, putative"/>
    <property type="match status" value="1"/>
</dbReference>
<keyword evidence="5 16" id="KW-0812">Transmembrane</keyword>
<accession>A0A4E0RXH8</accession>
<dbReference type="GO" id="GO:0005524">
    <property type="term" value="F:ATP binding"/>
    <property type="evidence" value="ECO:0007669"/>
    <property type="project" value="UniProtKB-KW"/>
</dbReference>
<dbReference type="PROSITE" id="PS00154">
    <property type="entry name" value="ATPASE_E1_E2"/>
    <property type="match status" value="1"/>
</dbReference>
<dbReference type="CDD" id="cd00371">
    <property type="entry name" value="HMA"/>
    <property type="match status" value="2"/>
</dbReference>
<feature type="transmembrane region" description="Helical" evidence="16">
    <location>
        <begin position="331"/>
        <end position="349"/>
    </location>
</feature>
<dbReference type="NCBIfam" id="TIGR01494">
    <property type="entry name" value="ATPase_P-type"/>
    <property type="match status" value="2"/>
</dbReference>
<comment type="similarity">
    <text evidence="2">Belongs to the cation transport ATPase (P-type) (TC 3.A.3) family. Type IB subfamily.</text>
</comment>
<dbReference type="SUPFAM" id="SSF81660">
    <property type="entry name" value="Metal cation-transporting ATPase, ATP-binding domain N"/>
    <property type="match status" value="1"/>
</dbReference>
<dbReference type="FunFam" id="3.40.50.1000:FF:000144">
    <property type="entry name" value="copper-transporting ATPase 1 isoform X2"/>
    <property type="match status" value="1"/>
</dbReference>
<evidence type="ECO:0000256" key="16">
    <source>
        <dbReference type="SAM" id="Phobius"/>
    </source>
</evidence>
<evidence type="ECO:0000256" key="11">
    <source>
        <dbReference type="ARBA" id="ARBA00022989"/>
    </source>
</evidence>
<dbReference type="Gene3D" id="2.70.150.10">
    <property type="entry name" value="Calcium-transporting ATPase, cytoplasmic transduction domain A"/>
    <property type="match status" value="1"/>
</dbReference>
<dbReference type="InterPro" id="IPR023214">
    <property type="entry name" value="HAD_sf"/>
</dbReference>
<dbReference type="GO" id="GO:0006878">
    <property type="term" value="P:intracellular copper ion homeostasis"/>
    <property type="evidence" value="ECO:0007669"/>
    <property type="project" value="TreeGrafter"/>
</dbReference>
<dbReference type="Gene3D" id="3.30.70.100">
    <property type="match status" value="2"/>
</dbReference>
<evidence type="ECO:0000313" key="19">
    <source>
        <dbReference type="Proteomes" id="UP000230066"/>
    </source>
</evidence>
<evidence type="ECO:0000256" key="5">
    <source>
        <dbReference type="ARBA" id="ARBA00022692"/>
    </source>
</evidence>
<evidence type="ECO:0000256" key="15">
    <source>
        <dbReference type="SAM" id="MobiDB-lite"/>
    </source>
</evidence>
<dbReference type="InterPro" id="IPR006121">
    <property type="entry name" value="HMA_dom"/>
</dbReference>
<dbReference type="Gene3D" id="3.40.1110.10">
    <property type="entry name" value="Calcium-transporting ATPase, cytoplasmic domain N"/>
    <property type="match status" value="2"/>
</dbReference>
<keyword evidence="7" id="KW-0547">Nucleotide-binding</keyword>
<dbReference type="SUPFAM" id="SSF55008">
    <property type="entry name" value="HMA, heavy metal-associated domain"/>
    <property type="match status" value="2"/>
</dbReference>
<dbReference type="InterPro" id="IPR018303">
    <property type="entry name" value="ATPase_P-typ_P_site"/>
</dbReference>
<keyword evidence="12" id="KW-0186">Copper</keyword>
<evidence type="ECO:0000256" key="2">
    <source>
        <dbReference type="ARBA" id="ARBA00006024"/>
    </source>
</evidence>
<keyword evidence="9" id="KW-0067">ATP-binding</keyword>
<dbReference type="Proteomes" id="UP000230066">
    <property type="component" value="Unassembled WGS sequence"/>
</dbReference>
<dbReference type="EMBL" id="JXXN02004553">
    <property type="protein sequence ID" value="THD20500.1"/>
    <property type="molecule type" value="Genomic_DNA"/>
</dbReference>
<feature type="domain" description="HMA" evidence="17">
    <location>
        <begin position="165"/>
        <end position="231"/>
    </location>
</feature>
<evidence type="ECO:0000256" key="8">
    <source>
        <dbReference type="ARBA" id="ARBA00022796"/>
    </source>
</evidence>
<evidence type="ECO:0000259" key="17">
    <source>
        <dbReference type="PROSITE" id="PS50846"/>
    </source>
</evidence>
<dbReference type="EC" id="7.2.2.8" evidence="3"/>
<dbReference type="GO" id="GO:0060003">
    <property type="term" value="P:copper ion export"/>
    <property type="evidence" value="ECO:0007669"/>
    <property type="project" value="TreeGrafter"/>
</dbReference>
<evidence type="ECO:0000256" key="9">
    <source>
        <dbReference type="ARBA" id="ARBA00022840"/>
    </source>
</evidence>
<dbReference type="InterPro" id="IPR023299">
    <property type="entry name" value="ATPase_P-typ_cyto_dom_N"/>
</dbReference>
<feature type="region of interest" description="Disordered" evidence="15">
    <location>
        <begin position="52"/>
        <end position="71"/>
    </location>
</feature>
<dbReference type="GO" id="GO:0015677">
    <property type="term" value="P:copper ion import"/>
    <property type="evidence" value="ECO:0007669"/>
    <property type="project" value="TreeGrafter"/>
</dbReference>
<comment type="caution">
    <text evidence="18">The sequence shown here is derived from an EMBL/GenBank/DDBJ whole genome shotgun (WGS) entry which is preliminary data.</text>
</comment>
<organism evidence="18 19">
    <name type="scientific">Fasciola hepatica</name>
    <name type="common">Liver fluke</name>
    <dbReference type="NCBI Taxonomy" id="6192"/>
    <lineage>
        <taxon>Eukaryota</taxon>
        <taxon>Metazoa</taxon>
        <taxon>Spiralia</taxon>
        <taxon>Lophotrochozoa</taxon>
        <taxon>Platyhelminthes</taxon>
        <taxon>Trematoda</taxon>
        <taxon>Digenea</taxon>
        <taxon>Plagiorchiida</taxon>
        <taxon>Echinostomata</taxon>
        <taxon>Echinostomatoidea</taxon>
        <taxon>Fasciolidae</taxon>
        <taxon>Fasciola</taxon>
    </lineage>
</organism>
<feature type="transmembrane region" description="Helical" evidence="16">
    <location>
        <begin position="1291"/>
        <end position="1311"/>
    </location>
</feature>
<dbReference type="GO" id="GO:0005886">
    <property type="term" value="C:plasma membrane"/>
    <property type="evidence" value="ECO:0007669"/>
    <property type="project" value="TreeGrafter"/>
</dbReference>
<evidence type="ECO:0000256" key="14">
    <source>
        <dbReference type="ARBA" id="ARBA00023136"/>
    </source>
</evidence>
<dbReference type="GO" id="GO:0140581">
    <property type="term" value="F:P-type monovalent copper transporter activity"/>
    <property type="evidence" value="ECO:0007669"/>
    <property type="project" value="UniProtKB-EC"/>
</dbReference>
<feature type="transmembrane region" description="Helical" evidence="16">
    <location>
        <begin position="1263"/>
        <end position="1285"/>
    </location>
</feature>
<dbReference type="CDD" id="cd02094">
    <property type="entry name" value="P-type_ATPase_Cu-like"/>
    <property type="match status" value="1"/>
</dbReference>
<comment type="subcellular location">
    <subcellularLocation>
        <location evidence="1">Golgi apparatus</location>
        <location evidence="1">trans-Golgi network membrane</location>
        <topology evidence="1">Multi-pass membrane protein</topology>
    </subcellularLocation>
</comment>
<feature type="compositionally biased region" description="Basic and acidic residues" evidence="15">
    <location>
        <begin position="1388"/>
        <end position="1397"/>
    </location>
</feature>
<feature type="transmembrane region" description="Helical" evidence="16">
    <location>
        <begin position="396"/>
        <end position="414"/>
    </location>
</feature>
<feature type="transmembrane region" description="Helical" evidence="16">
    <location>
        <begin position="627"/>
        <end position="660"/>
    </location>
</feature>
<dbReference type="Pfam" id="PF00403">
    <property type="entry name" value="HMA"/>
    <property type="match status" value="2"/>
</dbReference>
<feature type="compositionally biased region" description="Basic and acidic residues" evidence="15">
    <location>
        <begin position="52"/>
        <end position="61"/>
    </location>
</feature>
<keyword evidence="10" id="KW-1278">Translocase</keyword>
<protein>
    <recommendedName>
        <fullName evidence="3">P-type Cu(+) transporter</fullName>
        <ecNumber evidence="3">7.2.2.8</ecNumber>
    </recommendedName>
</protein>
<evidence type="ECO:0000256" key="1">
    <source>
        <dbReference type="ARBA" id="ARBA00004166"/>
    </source>
</evidence>
<sequence>MKNTIVDQVKPETVPLTSARSLNTDSVLIPAHQQPLVVVPLDSESEAFCDTKKRSNTHKDSNAPIQRHSSSVIKRKDVSQESLARCFLHITGMTCSSCVHLIEQNLMKLEGVHNVLIALIAMKGEIYYDPALVTPDQIAYRVNELGFDAEVIEQNGQSKGGETRAQLLMIIDGMNKQTDADLIETHILRLSGVLEATVSFAARTSHVIYDSLVVGPRDIIKEIENLGYAVQLQRPDRKPFGDNTTSNRWRNSFLLSLFFAVPTMLVMMVFMILWPHTTPEGCPPHFRESDMTPFDFGNASPIWDTYYHRSHELPSKGRQPMVIPGLSLENLLLFLLATPIQTIGGRYFYVQAYKSLTHGMANMDVLIVMATTIAYAYSVVVLLIAMIGRWPTSPRTVFETSPMLFVFVSLGRWLEHIAKGKTSEAITRLLSLKATEATIIDPSTQFTEKKNIFDEYNWGKCDERDRLITCIEKRIPVELVHRGDIIKVCPGEKIPVDSRVVCGISSCDESLITGESMPVDKQPGSDLIGGSINLTNVIWARATHVGSDSALAQIVRLVEEAQTSKAPIQQLADRIAGYFVPFVCLISLTTFFVWIVLGLFRPETVKGYEPGCAIVQLAVDHAFRMAINVLTIACPCALGLATPTAVMVGTGTGALAGILIKGGQPLENMRKLTTILFDKTGTITQGRPQVNRLVMFIPNNSSSQPDRLGSPVPNSDHLGLSAKISPSRFLYLLATAESTVKHPIANAIVNLVRVFRQDSTTSEPVSYHLNNSITTANGQRTSPAQECGDPLQSTLNATAFEFAQAADAISVPGLGLQCTVTVRPNDCPPGPKLPRPLSTVAFPVPADHSKSQSQSLNEQFEAELAAAASRMRLDYIACLWPQRSCKDLRIPIKANTASVDILNESIHQPQPPHNEDTMCSKFSTIPFDWADVDKGGSFVVHIGSREWLNQHQIALPMLVSPTYSEHGRLSCALTDQFPTLESLITADEARGQTVVLVAINYQLVGLVSVEDPVKPEAPLAVAALRHRGIRVGLLTGDNCRTATAIARQVGIRDVYADVLPAHKAAEVKRLQRATRPKTRRRVRPISVENALPSLKEQSTMESVVQDSHSTSDSDLTFGNVQLTATVDQCLNQAPQGHTSSKCSRWKLLMYWCLCFARFHPSPSVNQDAALRRRRLEREERRLRRQRIPRSFSRRRPRQYVAMVGDGVNDSPALAQADVGIAIGRGADVAVEAADVVLIRDSLVDVIGAIDLSKATVRRIRCNFVAATLYNMIGIPIAAGCLLPLGIELAPWMASAAMAASSVSVICLSLLLRRWKRPTEASLVCPEYVRLLTNSGLDSKKVRVWKSRELTMGTGLQSLSDKTLMCRNDNRKAFSMRSISPVRTINDTDSQKLLHQNEGESDDDNELIVFNTH</sequence>
<dbReference type="PANTHER" id="PTHR43520:SF8">
    <property type="entry name" value="P-TYPE CU(+) TRANSPORTER"/>
    <property type="match status" value="1"/>
</dbReference>
<feature type="transmembrane region" description="Helical" evidence="16">
    <location>
        <begin position="253"/>
        <end position="274"/>
    </location>
</feature>
<dbReference type="Pfam" id="PF00122">
    <property type="entry name" value="E1-E2_ATPase"/>
    <property type="match status" value="1"/>
</dbReference>
<keyword evidence="13" id="KW-0406">Ion transport</keyword>
<dbReference type="PRINTS" id="PR00119">
    <property type="entry name" value="CATATPASE"/>
</dbReference>
<dbReference type="SUPFAM" id="SSF81653">
    <property type="entry name" value="Calcium ATPase, transduction domain A"/>
    <property type="match status" value="1"/>
</dbReference>
<dbReference type="Pfam" id="PF00702">
    <property type="entry name" value="Hydrolase"/>
    <property type="match status" value="1"/>
</dbReference>
<evidence type="ECO:0000256" key="6">
    <source>
        <dbReference type="ARBA" id="ARBA00022723"/>
    </source>
</evidence>
<dbReference type="InterPro" id="IPR008250">
    <property type="entry name" value="ATPase_P-typ_transduc_dom_A_sf"/>
</dbReference>
<dbReference type="InterPro" id="IPR059000">
    <property type="entry name" value="ATPase_P-type_domA"/>
</dbReference>
<feature type="region of interest" description="Disordered" evidence="15">
    <location>
        <begin position="1388"/>
        <end position="1412"/>
    </location>
</feature>
<dbReference type="PANTHER" id="PTHR43520">
    <property type="entry name" value="ATP7, ISOFORM B"/>
    <property type="match status" value="1"/>
</dbReference>
<dbReference type="PROSITE" id="PS01047">
    <property type="entry name" value="HMA_1"/>
    <property type="match status" value="1"/>
</dbReference>
<dbReference type="GO" id="GO:0005507">
    <property type="term" value="F:copper ion binding"/>
    <property type="evidence" value="ECO:0007669"/>
    <property type="project" value="TreeGrafter"/>
</dbReference>
<dbReference type="Gene3D" id="3.40.50.1000">
    <property type="entry name" value="HAD superfamily/HAD-like"/>
    <property type="match status" value="3"/>
</dbReference>
<keyword evidence="19" id="KW-1185">Reference proteome</keyword>
<name>A0A4E0RXH8_FASHE</name>
<keyword evidence="11 16" id="KW-1133">Transmembrane helix</keyword>
<keyword evidence="6" id="KW-0479">Metal-binding</keyword>
<dbReference type="InterPro" id="IPR036412">
    <property type="entry name" value="HAD-like_sf"/>
</dbReference>
<dbReference type="SUPFAM" id="SSF56784">
    <property type="entry name" value="HAD-like"/>
    <property type="match status" value="2"/>
</dbReference>
<dbReference type="SUPFAM" id="SSF81665">
    <property type="entry name" value="Calcium ATPase, transmembrane domain M"/>
    <property type="match status" value="1"/>
</dbReference>
<dbReference type="InterPro" id="IPR001757">
    <property type="entry name" value="P_typ_ATPase"/>
</dbReference>
<proteinExistence type="inferred from homology"/>
<evidence type="ECO:0000256" key="7">
    <source>
        <dbReference type="ARBA" id="ARBA00022741"/>
    </source>
</evidence>
<evidence type="ECO:0000256" key="13">
    <source>
        <dbReference type="ARBA" id="ARBA00023065"/>
    </source>
</evidence>
<dbReference type="InterPro" id="IPR023298">
    <property type="entry name" value="ATPase_P-typ_TM_dom_sf"/>
</dbReference>
<feature type="transmembrane region" description="Helical" evidence="16">
    <location>
        <begin position="361"/>
        <end position="390"/>
    </location>
</feature>
<evidence type="ECO:0000256" key="12">
    <source>
        <dbReference type="ARBA" id="ARBA00023008"/>
    </source>
</evidence>
<keyword evidence="8" id="KW-0187">Copper transport</keyword>
<evidence type="ECO:0000256" key="10">
    <source>
        <dbReference type="ARBA" id="ARBA00022967"/>
    </source>
</evidence>
<dbReference type="PRINTS" id="PR00942">
    <property type="entry name" value="CUATPASEI"/>
</dbReference>
<evidence type="ECO:0000256" key="4">
    <source>
        <dbReference type="ARBA" id="ARBA00022448"/>
    </source>
</evidence>
<dbReference type="InterPro" id="IPR036163">
    <property type="entry name" value="HMA_dom_sf"/>
</dbReference>
<dbReference type="GO" id="GO:0005802">
    <property type="term" value="C:trans-Golgi network"/>
    <property type="evidence" value="ECO:0007669"/>
    <property type="project" value="UniProtKB-ARBA"/>
</dbReference>
<dbReference type="PROSITE" id="PS50846">
    <property type="entry name" value="HMA_2"/>
    <property type="match status" value="2"/>
</dbReference>
<evidence type="ECO:0000313" key="18">
    <source>
        <dbReference type="EMBL" id="THD20500.1"/>
    </source>
</evidence>
<dbReference type="FunFam" id="3.30.70.100:FF:000001">
    <property type="entry name" value="ATPase copper transporting beta"/>
    <property type="match status" value="1"/>
</dbReference>
<dbReference type="GO" id="GO:0043682">
    <property type="term" value="F:P-type divalent copper transporter activity"/>
    <property type="evidence" value="ECO:0007669"/>
    <property type="project" value="TreeGrafter"/>
</dbReference>
<dbReference type="InterPro" id="IPR017969">
    <property type="entry name" value="Heavy-metal-associated_CS"/>
</dbReference>
<dbReference type="GO" id="GO:0016887">
    <property type="term" value="F:ATP hydrolysis activity"/>
    <property type="evidence" value="ECO:0007669"/>
    <property type="project" value="InterPro"/>
</dbReference>
<gene>
    <name evidence="18" type="ORF">D915_008064</name>
</gene>